<dbReference type="Proteomes" id="UP000653305">
    <property type="component" value="Unassembled WGS sequence"/>
</dbReference>
<name>A0A830BND0_9LAMI</name>
<gene>
    <name evidence="2" type="ORF">PHJA_001050700</name>
</gene>
<evidence type="ECO:0000313" key="2">
    <source>
        <dbReference type="EMBL" id="GFP89070.1"/>
    </source>
</evidence>
<proteinExistence type="predicted"/>
<protein>
    <submittedName>
        <fullName evidence="2">8-hydroxygeraniol dehydrogenase</fullName>
    </submittedName>
</protein>
<feature type="region of interest" description="Disordered" evidence="1">
    <location>
        <begin position="15"/>
        <end position="85"/>
    </location>
</feature>
<comment type="caution">
    <text evidence="2">The sequence shown here is derived from an EMBL/GenBank/DDBJ whole genome shotgun (WGS) entry which is preliminary data.</text>
</comment>
<dbReference type="EMBL" id="BMAC01000178">
    <property type="protein sequence ID" value="GFP89070.1"/>
    <property type="molecule type" value="Genomic_DNA"/>
</dbReference>
<accession>A0A830BND0</accession>
<evidence type="ECO:0000256" key="1">
    <source>
        <dbReference type="SAM" id="MobiDB-lite"/>
    </source>
</evidence>
<organism evidence="2 3">
    <name type="scientific">Phtheirospermum japonicum</name>
    <dbReference type="NCBI Taxonomy" id="374723"/>
    <lineage>
        <taxon>Eukaryota</taxon>
        <taxon>Viridiplantae</taxon>
        <taxon>Streptophyta</taxon>
        <taxon>Embryophyta</taxon>
        <taxon>Tracheophyta</taxon>
        <taxon>Spermatophyta</taxon>
        <taxon>Magnoliopsida</taxon>
        <taxon>eudicotyledons</taxon>
        <taxon>Gunneridae</taxon>
        <taxon>Pentapetalae</taxon>
        <taxon>asterids</taxon>
        <taxon>lamiids</taxon>
        <taxon>Lamiales</taxon>
        <taxon>Orobanchaceae</taxon>
        <taxon>Orobanchaceae incertae sedis</taxon>
        <taxon>Phtheirospermum</taxon>
    </lineage>
</organism>
<sequence length="100" mass="10569">MSAILLLRNGTTLALGSGPRGSQVREGVRVEGDGHQEVGWKEGRGDQEIESEHFPDQPQTGGVSGGGGDIGRDHRHGFDNSLELATAEDGWESDCGWVVG</sequence>
<reference evidence="2" key="1">
    <citation type="submission" date="2020-07" db="EMBL/GenBank/DDBJ databases">
        <title>Ethylene signaling mediates host invasion by parasitic plants.</title>
        <authorList>
            <person name="Yoshida S."/>
        </authorList>
    </citation>
    <scope>NUCLEOTIDE SEQUENCE</scope>
    <source>
        <strain evidence="2">Okayama</strain>
    </source>
</reference>
<dbReference type="AlphaFoldDB" id="A0A830BND0"/>
<evidence type="ECO:0000313" key="3">
    <source>
        <dbReference type="Proteomes" id="UP000653305"/>
    </source>
</evidence>
<feature type="compositionally biased region" description="Basic and acidic residues" evidence="1">
    <location>
        <begin position="26"/>
        <end position="55"/>
    </location>
</feature>
<keyword evidence="3" id="KW-1185">Reference proteome</keyword>